<comment type="caution">
    <text evidence="1">The sequence shown here is derived from an EMBL/GenBank/DDBJ whole genome shotgun (WGS) entry which is preliminary data.</text>
</comment>
<dbReference type="EMBL" id="JACJLA010000001">
    <property type="protein sequence ID" value="MBM6911909.1"/>
    <property type="molecule type" value="Genomic_DNA"/>
</dbReference>
<sequence>MKRKFKVLTVTLAISAIGISSVFAWGGHALLRPGDHVIDVKRLSDSVLETAKQAIVYTQTLQEIQNKLKMMEKIDPSAEVVSAAKDANTNAKLDGIMADNATADSLFAFRINDVSPMDAWRDQQGSFIDQARIEEQKGTQGRFVTINAMIQRSAERMNKIGKIMAMKTDGLTGEMQRKNALDALSAMEIADIVRVRGARLLENIQHDEIEKREKQYNDDKASRSIATKFLDPYKTSEFKNTFKDEVKVKTSPLGFPDL</sequence>
<dbReference type="Proteomes" id="UP000707138">
    <property type="component" value="Unassembled WGS sequence"/>
</dbReference>
<keyword evidence="2" id="KW-1185">Reference proteome</keyword>
<evidence type="ECO:0000313" key="2">
    <source>
        <dbReference type="Proteomes" id="UP000707138"/>
    </source>
</evidence>
<name>A0ABS2GCQ6_9FIRM</name>
<accession>A0ABS2GCQ6</accession>
<proteinExistence type="predicted"/>
<organism evidence="1 2">
    <name type="scientific">Veillonella magna</name>
    <dbReference type="NCBI Taxonomy" id="464322"/>
    <lineage>
        <taxon>Bacteria</taxon>
        <taxon>Bacillati</taxon>
        <taxon>Bacillota</taxon>
        <taxon>Negativicutes</taxon>
        <taxon>Veillonellales</taxon>
        <taxon>Veillonellaceae</taxon>
        <taxon>Veillonella</taxon>
    </lineage>
</organism>
<evidence type="ECO:0000313" key="1">
    <source>
        <dbReference type="EMBL" id="MBM6911909.1"/>
    </source>
</evidence>
<protein>
    <submittedName>
        <fullName evidence="1">Uncharacterized protein</fullName>
    </submittedName>
</protein>
<reference evidence="1 2" key="1">
    <citation type="journal article" date="2021" name="Sci. Rep.">
        <title>The distribution of antibiotic resistance genes in chicken gut microbiota commensals.</title>
        <authorList>
            <person name="Juricova H."/>
            <person name="Matiasovicova J."/>
            <person name="Kubasova T."/>
            <person name="Cejkova D."/>
            <person name="Rychlik I."/>
        </authorList>
    </citation>
    <scope>NUCLEOTIDE SEQUENCE [LARGE SCALE GENOMIC DNA]</scope>
    <source>
        <strain evidence="1 2">An537</strain>
    </source>
</reference>
<dbReference type="RefSeq" id="WP_205087225.1">
    <property type="nucleotide sequence ID" value="NZ_JACJLA010000001.1"/>
</dbReference>
<gene>
    <name evidence="1" type="ORF">H6A01_01025</name>
</gene>